<evidence type="ECO:0000256" key="1">
    <source>
        <dbReference type="ARBA" id="ARBA00022500"/>
    </source>
</evidence>
<dbReference type="GO" id="GO:0006935">
    <property type="term" value="P:chemotaxis"/>
    <property type="evidence" value="ECO:0007669"/>
    <property type="project" value="UniProtKB-UniRule"/>
</dbReference>
<dbReference type="CDD" id="cd16352">
    <property type="entry name" value="CheD"/>
    <property type="match status" value="1"/>
</dbReference>
<evidence type="ECO:0000256" key="3">
    <source>
        <dbReference type="HAMAP-Rule" id="MF_01440"/>
    </source>
</evidence>
<dbReference type="GO" id="GO:0050568">
    <property type="term" value="F:protein-glutamine glutaminase activity"/>
    <property type="evidence" value="ECO:0007669"/>
    <property type="project" value="UniProtKB-UniRule"/>
</dbReference>
<dbReference type="PANTHER" id="PTHR35147">
    <property type="entry name" value="CHEMORECEPTOR GLUTAMINE DEAMIDASE CHED-RELATED"/>
    <property type="match status" value="1"/>
</dbReference>
<dbReference type="InterPro" id="IPR005659">
    <property type="entry name" value="Chemorcpt_Glu_NH3ase_CheD"/>
</dbReference>
<dbReference type="AlphaFoldDB" id="A0AA51RUF2"/>
<dbReference type="RefSeq" id="WP_309202817.1">
    <property type="nucleotide sequence ID" value="NZ_CP133548.1"/>
</dbReference>
<dbReference type="EC" id="3.5.1.44" evidence="3"/>
<evidence type="ECO:0000313" key="4">
    <source>
        <dbReference type="EMBL" id="WMS87674.1"/>
    </source>
</evidence>
<keyword evidence="1 3" id="KW-0145">Chemotaxis</keyword>
<dbReference type="SUPFAM" id="SSF64438">
    <property type="entry name" value="CNF1/YfiH-like putative cysteine hydrolases"/>
    <property type="match status" value="1"/>
</dbReference>
<dbReference type="InterPro" id="IPR011324">
    <property type="entry name" value="Cytotoxic_necrot_fac-like_cat"/>
</dbReference>
<dbReference type="NCBIfam" id="NF010013">
    <property type="entry name" value="PRK13487.1"/>
    <property type="match status" value="1"/>
</dbReference>
<protein>
    <recommendedName>
        <fullName evidence="3">Probable chemoreceptor glutamine deamidase CheD</fullName>
        <ecNumber evidence="3">3.5.1.44</ecNumber>
    </recommendedName>
</protein>
<comment type="catalytic activity">
    <reaction evidence="3">
        <text>L-glutaminyl-[protein] + H2O = L-glutamyl-[protein] + NH4(+)</text>
        <dbReference type="Rhea" id="RHEA:16441"/>
        <dbReference type="Rhea" id="RHEA-COMP:10207"/>
        <dbReference type="Rhea" id="RHEA-COMP:10208"/>
        <dbReference type="ChEBI" id="CHEBI:15377"/>
        <dbReference type="ChEBI" id="CHEBI:28938"/>
        <dbReference type="ChEBI" id="CHEBI:29973"/>
        <dbReference type="ChEBI" id="CHEBI:30011"/>
        <dbReference type="EC" id="3.5.1.44"/>
    </reaction>
</comment>
<dbReference type="InterPro" id="IPR038592">
    <property type="entry name" value="CheD-like_sf"/>
</dbReference>
<proteinExistence type="inferred from homology"/>
<dbReference type="Pfam" id="PF03975">
    <property type="entry name" value="CheD"/>
    <property type="match status" value="1"/>
</dbReference>
<evidence type="ECO:0000313" key="5">
    <source>
        <dbReference type="Proteomes" id="UP001239782"/>
    </source>
</evidence>
<comment type="function">
    <text evidence="3">Probably deamidates glutamine residues to glutamate on methyl-accepting chemotaxis receptors (MCPs), playing an important role in chemotaxis.</text>
</comment>
<dbReference type="HAMAP" id="MF_01440">
    <property type="entry name" value="CheD"/>
    <property type="match status" value="1"/>
</dbReference>
<sequence>MTPLGRPDAEKVLPGFEDINRYYDRSNQMYAAKIKPGEFYVSKSPELIVTVLGSCVSACITDRVNQIGGMNHFMLPVTPGAKSDPTNVTSESARYGNFAMEFLINNIIRNGGERRYLEVKIFGGSKVIKRMSDVGEKNIQFILKYVESEALNVLAKDLGGESPRKVVYNPMNGIVRIKKLRNLHNDTIIRREDNYLHQIEGDTQSAGEIELFD</sequence>
<reference evidence="4 5" key="1">
    <citation type="submission" date="2023-08" db="EMBL/GenBank/DDBJ databases">
        <title>Pleionea litopenaei sp. nov., isolated from stomach of juvenile Litopenaeus vannamei.</title>
        <authorList>
            <person name="Rho A.M."/>
            <person name="Hwang C.Y."/>
        </authorList>
    </citation>
    <scope>NUCLEOTIDE SEQUENCE [LARGE SCALE GENOMIC DNA]</scope>
    <source>
        <strain evidence="4 5">HL-JVS1</strain>
    </source>
</reference>
<organism evidence="4 5">
    <name type="scientific">Pleionea litopenaei</name>
    <dbReference type="NCBI Taxonomy" id="3070815"/>
    <lineage>
        <taxon>Bacteria</taxon>
        <taxon>Pseudomonadati</taxon>
        <taxon>Pseudomonadota</taxon>
        <taxon>Gammaproteobacteria</taxon>
        <taxon>Oceanospirillales</taxon>
        <taxon>Pleioneaceae</taxon>
        <taxon>Pleionea</taxon>
    </lineage>
</organism>
<dbReference type="KEGG" id="plei:Q9312_01820"/>
<keyword evidence="5" id="KW-1185">Reference proteome</keyword>
<dbReference type="EMBL" id="CP133548">
    <property type="protein sequence ID" value="WMS87674.1"/>
    <property type="molecule type" value="Genomic_DNA"/>
</dbReference>
<evidence type="ECO:0000256" key="2">
    <source>
        <dbReference type="ARBA" id="ARBA00022801"/>
    </source>
</evidence>
<dbReference type="Gene3D" id="3.30.1330.200">
    <property type="match status" value="1"/>
</dbReference>
<dbReference type="Proteomes" id="UP001239782">
    <property type="component" value="Chromosome"/>
</dbReference>
<dbReference type="PANTHER" id="PTHR35147:SF2">
    <property type="entry name" value="CHEMORECEPTOR GLUTAMINE DEAMIDASE CHED-RELATED"/>
    <property type="match status" value="1"/>
</dbReference>
<name>A0AA51RUF2_9GAMM</name>
<gene>
    <name evidence="3 4" type="primary">cheD</name>
    <name evidence="4" type="ORF">Q9312_01820</name>
</gene>
<comment type="similarity">
    <text evidence="3">Belongs to the CheD family.</text>
</comment>
<accession>A0AA51RUF2</accession>
<keyword evidence="2 3" id="KW-0378">Hydrolase</keyword>